<sequence>MWLTSQVRSLHTAMPCPCRTSKFRATFTQIVVPSVYSLGIVLTPRHSHENTITIQDNSRLSQTSVRSLHASITQFLSFHKNTTDNLVRSLTRNVPMSRSFFLWSRQSRGISAYRLGFVALFDARPWQREVLMGDVQCLAVTTVTTNTVSNPEPCLHLSASKPPSLVIVSIPKLIVSVRHGATSLRSV</sequence>
<comment type="caution">
    <text evidence="1">The sequence shown here is derived from an EMBL/GenBank/DDBJ whole genome shotgun (WGS) entry which is preliminary data.</text>
</comment>
<dbReference type="Proteomes" id="UP001055072">
    <property type="component" value="Unassembled WGS sequence"/>
</dbReference>
<dbReference type="EMBL" id="MU274928">
    <property type="protein sequence ID" value="KAI0085787.1"/>
    <property type="molecule type" value="Genomic_DNA"/>
</dbReference>
<gene>
    <name evidence="1" type="ORF">BDY19DRAFT_964305</name>
</gene>
<proteinExistence type="predicted"/>
<name>A0ACB8TUT4_9APHY</name>
<keyword evidence="2" id="KW-1185">Reference proteome</keyword>
<reference evidence="1" key="1">
    <citation type="journal article" date="2021" name="Environ. Microbiol.">
        <title>Gene family expansions and transcriptome signatures uncover fungal adaptations to wood decay.</title>
        <authorList>
            <person name="Hage H."/>
            <person name="Miyauchi S."/>
            <person name="Viragh M."/>
            <person name="Drula E."/>
            <person name="Min B."/>
            <person name="Chaduli D."/>
            <person name="Navarro D."/>
            <person name="Favel A."/>
            <person name="Norest M."/>
            <person name="Lesage-Meessen L."/>
            <person name="Balint B."/>
            <person name="Merenyi Z."/>
            <person name="de Eugenio L."/>
            <person name="Morin E."/>
            <person name="Martinez A.T."/>
            <person name="Baldrian P."/>
            <person name="Stursova M."/>
            <person name="Martinez M.J."/>
            <person name="Novotny C."/>
            <person name="Magnuson J.K."/>
            <person name="Spatafora J.W."/>
            <person name="Maurice S."/>
            <person name="Pangilinan J."/>
            <person name="Andreopoulos W."/>
            <person name="LaButti K."/>
            <person name="Hundley H."/>
            <person name="Na H."/>
            <person name="Kuo A."/>
            <person name="Barry K."/>
            <person name="Lipzen A."/>
            <person name="Henrissat B."/>
            <person name="Riley R."/>
            <person name="Ahrendt S."/>
            <person name="Nagy L.G."/>
            <person name="Grigoriev I.V."/>
            <person name="Martin F."/>
            <person name="Rosso M.N."/>
        </authorList>
    </citation>
    <scope>NUCLEOTIDE SEQUENCE</scope>
    <source>
        <strain evidence="1">CBS 384.51</strain>
    </source>
</reference>
<protein>
    <submittedName>
        <fullName evidence="1">Uncharacterized protein</fullName>
    </submittedName>
</protein>
<accession>A0ACB8TUT4</accession>
<evidence type="ECO:0000313" key="1">
    <source>
        <dbReference type="EMBL" id="KAI0085787.1"/>
    </source>
</evidence>
<feature type="non-terminal residue" evidence="1">
    <location>
        <position position="187"/>
    </location>
</feature>
<evidence type="ECO:0000313" key="2">
    <source>
        <dbReference type="Proteomes" id="UP001055072"/>
    </source>
</evidence>
<organism evidence="1 2">
    <name type="scientific">Irpex rosettiformis</name>
    <dbReference type="NCBI Taxonomy" id="378272"/>
    <lineage>
        <taxon>Eukaryota</taxon>
        <taxon>Fungi</taxon>
        <taxon>Dikarya</taxon>
        <taxon>Basidiomycota</taxon>
        <taxon>Agaricomycotina</taxon>
        <taxon>Agaricomycetes</taxon>
        <taxon>Polyporales</taxon>
        <taxon>Irpicaceae</taxon>
        <taxon>Irpex</taxon>
    </lineage>
</organism>